<keyword evidence="8" id="KW-1133">Transmembrane helix</keyword>
<dbReference type="Pfam" id="PF00175">
    <property type="entry name" value="NAD_binding_1"/>
    <property type="match status" value="1"/>
</dbReference>
<evidence type="ECO:0000256" key="3">
    <source>
        <dbReference type="ARBA" id="ARBA00006105"/>
    </source>
</evidence>
<proteinExistence type="inferred from homology"/>
<protein>
    <submittedName>
        <fullName evidence="12">Cytochrome-b5 reductase</fullName>
    </submittedName>
</protein>
<dbReference type="AlphaFoldDB" id="A0A9P5E9J8"/>
<comment type="caution">
    <text evidence="12">The sequence shown here is derived from an EMBL/GenBank/DDBJ whole genome shotgun (WGS) entry which is preliminary data.</text>
</comment>
<dbReference type="InterPro" id="IPR039261">
    <property type="entry name" value="FNR_nucleotide-bd"/>
</dbReference>
<comment type="cofactor">
    <cofactor evidence="1">
        <name>FAD</name>
        <dbReference type="ChEBI" id="CHEBI:57692"/>
    </cofactor>
</comment>
<evidence type="ECO:0000256" key="5">
    <source>
        <dbReference type="ARBA" id="ARBA00022692"/>
    </source>
</evidence>
<feature type="domain" description="Oxidoreductase FAD/NAD(P)-binding" evidence="11">
    <location>
        <begin position="1"/>
        <end position="98"/>
    </location>
</feature>
<dbReference type="EMBL" id="LUFC02000712">
    <property type="protein sequence ID" value="KAF4494884.1"/>
    <property type="molecule type" value="Genomic_DNA"/>
</dbReference>
<sequence length="122" mass="13740">MFQIIRANCEDDRDLTQVSLIYANRSEQDIVLRDELETFARRNPQNFRLYYVVENAPENWASGTGFATQELMEERFPAPGAESKIMLCGPPGMVKVAKTSLGNLGFEQPGASAKMSDHIFCF</sequence>
<keyword evidence="6" id="KW-1000">Mitochondrion outer membrane</keyword>
<dbReference type="CDD" id="cd06183">
    <property type="entry name" value="cyt_b5_reduct_like"/>
    <property type="match status" value="1"/>
</dbReference>
<keyword evidence="6" id="KW-0496">Mitochondrion</keyword>
<dbReference type="GO" id="GO:0016491">
    <property type="term" value="F:oxidoreductase activity"/>
    <property type="evidence" value="ECO:0007669"/>
    <property type="project" value="UniProtKB-KW"/>
</dbReference>
<keyword evidence="4" id="KW-0285">Flavoprotein</keyword>
<keyword evidence="5" id="KW-0812">Transmembrane</keyword>
<evidence type="ECO:0000313" key="12">
    <source>
        <dbReference type="EMBL" id="KAF4494884.1"/>
    </source>
</evidence>
<keyword evidence="13" id="KW-1185">Reference proteome</keyword>
<dbReference type="InterPro" id="IPR001834">
    <property type="entry name" value="CBR-like"/>
</dbReference>
<dbReference type="PANTHER" id="PTHR19370">
    <property type="entry name" value="NADH-CYTOCHROME B5 REDUCTASE"/>
    <property type="match status" value="1"/>
</dbReference>
<comment type="similarity">
    <text evidence="3">Belongs to the flavoprotein pyridine nucleotide cytochrome reductase family.</text>
</comment>
<keyword evidence="7" id="KW-0274">FAD</keyword>
<accession>A0A9P5E9J8</accession>
<name>A0A9P5E9J8_9HYPO</name>
<dbReference type="Proteomes" id="UP000737391">
    <property type="component" value="Unassembled WGS sequence"/>
</dbReference>
<evidence type="ECO:0000313" key="13">
    <source>
        <dbReference type="Proteomes" id="UP000737391"/>
    </source>
</evidence>
<evidence type="ECO:0000256" key="7">
    <source>
        <dbReference type="ARBA" id="ARBA00022827"/>
    </source>
</evidence>
<evidence type="ECO:0000256" key="6">
    <source>
        <dbReference type="ARBA" id="ARBA00022787"/>
    </source>
</evidence>
<dbReference type="GO" id="GO:0005741">
    <property type="term" value="C:mitochondrial outer membrane"/>
    <property type="evidence" value="ECO:0007669"/>
    <property type="project" value="UniProtKB-SubCell"/>
</dbReference>
<evidence type="ECO:0000259" key="11">
    <source>
        <dbReference type="Pfam" id="PF00175"/>
    </source>
</evidence>
<evidence type="ECO:0000256" key="8">
    <source>
        <dbReference type="ARBA" id="ARBA00022989"/>
    </source>
</evidence>
<dbReference type="GO" id="GO:0005783">
    <property type="term" value="C:endoplasmic reticulum"/>
    <property type="evidence" value="ECO:0007669"/>
    <property type="project" value="TreeGrafter"/>
</dbReference>
<gene>
    <name evidence="12" type="ORF">FAGAP_8981</name>
</gene>
<evidence type="ECO:0000256" key="9">
    <source>
        <dbReference type="ARBA" id="ARBA00023002"/>
    </source>
</evidence>
<dbReference type="InterPro" id="IPR001433">
    <property type="entry name" value="OxRdtase_FAD/NAD-bd"/>
</dbReference>
<dbReference type="FunFam" id="3.40.50.80:FF:000019">
    <property type="entry name" value="NADH-cytochrome b5 reductase"/>
    <property type="match status" value="1"/>
</dbReference>
<keyword evidence="9" id="KW-0560">Oxidoreductase</keyword>
<dbReference type="Gene3D" id="3.40.50.80">
    <property type="entry name" value="Nucleotide-binding domain of ferredoxin-NADP reductase (FNR) module"/>
    <property type="match status" value="1"/>
</dbReference>
<dbReference type="OrthoDB" id="432685at2759"/>
<evidence type="ECO:0000256" key="2">
    <source>
        <dbReference type="ARBA" id="ARBA00004572"/>
    </source>
</evidence>
<evidence type="ECO:0000256" key="10">
    <source>
        <dbReference type="ARBA" id="ARBA00023136"/>
    </source>
</evidence>
<evidence type="ECO:0000256" key="4">
    <source>
        <dbReference type="ARBA" id="ARBA00022630"/>
    </source>
</evidence>
<organism evidence="12 13">
    <name type="scientific">Fusarium agapanthi</name>
    <dbReference type="NCBI Taxonomy" id="1803897"/>
    <lineage>
        <taxon>Eukaryota</taxon>
        <taxon>Fungi</taxon>
        <taxon>Dikarya</taxon>
        <taxon>Ascomycota</taxon>
        <taxon>Pezizomycotina</taxon>
        <taxon>Sordariomycetes</taxon>
        <taxon>Hypocreomycetidae</taxon>
        <taxon>Hypocreales</taxon>
        <taxon>Nectriaceae</taxon>
        <taxon>Fusarium</taxon>
        <taxon>Fusarium fujikuroi species complex</taxon>
    </lineage>
</organism>
<dbReference type="PANTHER" id="PTHR19370:SF178">
    <property type="entry name" value="CYTOCHROME-B5 REDUCTASE"/>
    <property type="match status" value="1"/>
</dbReference>
<dbReference type="SUPFAM" id="SSF52343">
    <property type="entry name" value="Ferredoxin reductase-like, C-terminal NADP-linked domain"/>
    <property type="match status" value="1"/>
</dbReference>
<evidence type="ECO:0000256" key="1">
    <source>
        <dbReference type="ARBA" id="ARBA00001974"/>
    </source>
</evidence>
<keyword evidence="10" id="KW-0472">Membrane</keyword>
<comment type="subcellular location">
    <subcellularLocation>
        <location evidence="2">Mitochondrion outer membrane</location>
        <topology evidence="2">Single-pass membrane protein</topology>
    </subcellularLocation>
</comment>
<reference evidence="12" key="1">
    <citation type="submission" date="2020-01" db="EMBL/GenBank/DDBJ databases">
        <title>Identification and distribution of gene clusters putatively required for synthesis of sphingolipid metabolism inhibitors in phylogenetically diverse species of the filamentous fungus Fusarium.</title>
        <authorList>
            <person name="Kim H.-S."/>
            <person name="Busman M."/>
            <person name="Brown D.W."/>
            <person name="Divon H."/>
            <person name="Uhlig S."/>
            <person name="Proctor R.H."/>
        </authorList>
    </citation>
    <scope>NUCLEOTIDE SEQUENCE</scope>
    <source>
        <strain evidence="12">NRRL 31653</strain>
    </source>
</reference>